<evidence type="ECO:0000313" key="4">
    <source>
        <dbReference type="Proteomes" id="UP000824164"/>
    </source>
</evidence>
<evidence type="ECO:0000313" key="3">
    <source>
        <dbReference type="EMBL" id="HIU02308.1"/>
    </source>
</evidence>
<dbReference type="AlphaFoldDB" id="A0A9D1HF25"/>
<name>A0A9D1HF25_9FIRM</name>
<feature type="coiled-coil region" evidence="1">
    <location>
        <begin position="223"/>
        <end position="250"/>
    </location>
</feature>
<protein>
    <submittedName>
        <fullName evidence="3">Uncharacterized protein</fullName>
    </submittedName>
</protein>
<feature type="transmembrane region" description="Helical" evidence="2">
    <location>
        <begin position="47"/>
        <end position="68"/>
    </location>
</feature>
<keyword evidence="1" id="KW-0175">Coiled coil</keyword>
<dbReference type="EMBL" id="DVLT01000024">
    <property type="protein sequence ID" value="HIU02308.1"/>
    <property type="molecule type" value="Genomic_DNA"/>
</dbReference>
<keyword evidence="2" id="KW-0812">Transmembrane</keyword>
<evidence type="ECO:0000256" key="2">
    <source>
        <dbReference type="SAM" id="Phobius"/>
    </source>
</evidence>
<reference evidence="3" key="2">
    <citation type="journal article" date="2021" name="PeerJ">
        <title>Extensive microbial diversity within the chicken gut microbiome revealed by metagenomics and culture.</title>
        <authorList>
            <person name="Gilroy R."/>
            <person name="Ravi A."/>
            <person name="Getino M."/>
            <person name="Pursley I."/>
            <person name="Horton D.L."/>
            <person name="Alikhan N.F."/>
            <person name="Baker D."/>
            <person name="Gharbi K."/>
            <person name="Hall N."/>
            <person name="Watson M."/>
            <person name="Adriaenssens E.M."/>
            <person name="Foster-Nyarko E."/>
            <person name="Jarju S."/>
            <person name="Secka A."/>
            <person name="Antonio M."/>
            <person name="Oren A."/>
            <person name="Chaudhuri R.R."/>
            <person name="La Ragione R."/>
            <person name="Hildebrand F."/>
            <person name="Pallen M.J."/>
        </authorList>
    </citation>
    <scope>NUCLEOTIDE SEQUENCE</scope>
    <source>
        <strain evidence="3">CHK187-14744</strain>
    </source>
</reference>
<keyword evidence="2" id="KW-1133">Transmembrane helix</keyword>
<feature type="transmembrane region" description="Helical" evidence="2">
    <location>
        <begin position="12"/>
        <end position="35"/>
    </location>
</feature>
<proteinExistence type="predicted"/>
<organism evidence="3 4">
    <name type="scientific">Candidatus Onthocola gallistercoris</name>
    <dbReference type="NCBI Taxonomy" id="2840876"/>
    <lineage>
        <taxon>Bacteria</taxon>
        <taxon>Bacillati</taxon>
        <taxon>Bacillota</taxon>
        <taxon>Bacilli</taxon>
        <taxon>Candidatus Onthocola</taxon>
    </lineage>
</organism>
<dbReference type="Proteomes" id="UP000824164">
    <property type="component" value="Unassembled WGS sequence"/>
</dbReference>
<comment type="caution">
    <text evidence="3">The sequence shown here is derived from an EMBL/GenBank/DDBJ whole genome shotgun (WGS) entry which is preliminary data.</text>
</comment>
<gene>
    <name evidence="3" type="ORF">IAB63_03535</name>
</gene>
<reference evidence="3" key="1">
    <citation type="submission" date="2020-10" db="EMBL/GenBank/DDBJ databases">
        <authorList>
            <person name="Gilroy R."/>
        </authorList>
    </citation>
    <scope>NUCLEOTIDE SEQUENCE</scope>
    <source>
        <strain evidence="3">CHK187-14744</strain>
    </source>
</reference>
<evidence type="ECO:0000256" key="1">
    <source>
        <dbReference type="SAM" id="Coils"/>
    </source>
</evidence>
<accession>A0A9D1HF25</accession>
<sequence>MNTFKMMKLRSYFIHIVIGVVSVVVGISILYAIVFEMLNAYQPGARLAYICGILSCAGIICYGGRQIYKALYFEKRLFRNMDKSQVEQFYGELKGDIRMRIPGQCVVTRNYLMIPVRGSENVHILPKEELIGCFHTDARTGEKTATEMTLVFYDKKFKSYVCEIKSRNHVDKVEALYKNICGEQPWIFCQDYDAFLVQSRKKSHRRKLIKQLETRKEKYLTGYSGEQAAQEELEALAREAEEKLDAERIKKRWFSRKSK</sequence>
<keyword evidence="2" id="KW-0472">Membrane</keyword>